<evidence type="ECO:0000256" key="1">
    <source>
        <dbReference type="SAM" id="Coils"/>
    </source>
</evidence>
<name>A0A502DZI4_9BURK</name>
<dbReference type="Proteomes" id="UP000319212">
    <property type="component" value="Unassembled WGS sequence"/>
</dbReference>
<dbReference type="AlphaFoldDB" id="A0A502DZI4"/>
<feature type="compositionally biased region" description="Low complexity" evidence="2">
    <location>
        <begin position="209"/>
        <end position="251"/>
    </location>
</feature>
<evidence type="ECO:0000313" key="5">
    <source>
        <dbReference type="EMBL" id="TPG30534.1"/>
    </source>
</evidence>
<feature type="chain" id="PRO_5021394387" description="Tetratricopeptide repeat protein" evidence="4">
    <location>
        <begin position="22"/>
        <end position="749"/>
    </location>
</feature>
<keyword evidence="1" id="KW-0175">Coiled coil</keyword>
<evidence type="ECO:0000313" key="6">
    <source>
        <dbReference type="Proteomes" id="UP000319212"/>
    </source>
</evidence>
<accession>A0A502DZI4</accession>
<dbReference type="OrthoDB" id="9180424at2"/>
<sequence>MYFHRLAAPLFLLGFALPSLALTLGQPQGAAWVGRPLDVVIPISLGEGERQDALCAEAEVLQGTTRIEDKRVTVSVGPGAQSGQLRLHVRSTVAVDEPVVQLTVRAGCEMNSTRQYVLLADMPAEVGSVAAASMPARALPASGLGAEASGTGRGNASSNASAGQAPSTTPANAPVRRARPAAPQPAPVRNRDNDRAEGSRPASGATPQRRAPAAARPPVAAAPRVVASAPASQRAANTNTNATAATPAASAATTGARLQLDALDPASVRNPTLAASAPGLTLPSGGDAAIAAAALAASAAANAEELQRATQRMQALEATLAALREQSTQNQRMLVEMRSELAEARDSRYRNPLVYVLVLLLLLALVALVMLWRMARGSARPAWWGDAPLKDDGGPTFGQPVASAAIDEERAAATPPVAASTVAAHAVAESFDEAPDTVPPAHEADSTPARYVNTEELFDVQQQSDFFVSLGQHDQAIAVLSEHIADNPETSALAYLDLLRIYHSLDRRDDYARVGREFERAFNAQVPVFEQFAEVGNGLEHYRATLARIEAQWPQPSTLGLIEELVFRKPGTRGDESFDLAAYRELLLLYSVAKEVIDPDSAPPTPVTPLSFLDTHDAELEPSRLAMVAPEGYLEDTQPDGLHDDMLTVPGAALPSFYNAIDKDLAHDTVLGSGDTVLSSPADVAPRDMSDRGNEIEFDTTAFETVPGALEAPVWPNEPTVPATEPPLDLDLFDPLTEAEIAPKPKRRN</sequence>
<feature type="coiled-coil region" evidence="1">
    <location>
        <begin position="299"/>
        <end position="333"/>
    </location>
</feature>
<organism evidence="5 6">
    <name type="scientific">Variovorax guangxiensis</name>
    <dbReference type="NCBI Taxonomy" id="1775474"/>
    <lineage>
        <taxon>Bacteria</taxon>
        <taxon>Pseudomonadati</taxon>
        <taxon>Pseudomonadota</taxon>
        <taxon>Betaproteobacteria</taxon>
        <taxon>Burkholderiales</taxon>
        <taxon>Comamonadaceae</taxon>
        <taxon>Variovorax</taxon>
    </lineage>
</organism>
<keyword evidence="3" id="KW-0812">Transmembrane</keyword>
<evidence type="ECO:0008006" key="7">
    <source>
        <dbReference type="Google" id="ProtNLM"/>
    </source>
</evidence>
<keyword evidence="3" id="KW-1133">Transmembrane helix</keyword>
<dbReference type="RefSeq" id="WP_140838578.1">
    <property type="nucleotide sequence ID" value="NZ_RCZI01000001.1"/>
</dbReference>
<dbReference type="EMBL" id="RCZI01000001">
    <property type="protein sequence ID" value="TPG30534.1"/>
    <property type="molecule type" value="Genomic_DNA"/>
</dbReference>
<feature type="compositionally biased region" description="Low complexity" evidence="2">
    <location>
        <begin position="142"/>
        <end position="163"/>
    </location>
</feature>
<feature type="compositionally biased region" description="Basic and acidic residues" evidence="2">
    <location>
        <begin position="189"/>
        <end position="198"/>
    </location>
</feature>
<evidence type="ECO:0000256" key="2">
    <source>
        <dbReference type="SAM" id="MobiDB-lite"/>
    </source>
</evidence>
<keyword evidence="3" id="KW-0472">Membrane</keyword>
<reference evidence="5 6" key="1">
    <citation type="journal article" date="2019" name="Environ. Microbiol.">
        <title>Species interactions and distinct microbial communities in high Arctic permafrost affected cryosols are associated with the CH4 and CO2 gas fluxes.</title>
        <authorList>
            <person name="Altshuler I."/>
            <person name="Hamel J."/>
            <person name="Turney S."/>
            <person name="Magnuson E."/>
            <person name="Levesque R."/>
            <person name="Greer C."/>
            <person name="Whyte L.G."/>
        </authorList>
    </citation>
    <scope>NUCLEOTIDE SEQUENCE [LARGE SCALE GENOMIC DNA]</scope>
    <source>
        <strain evidence="5 6">S06.C</strain>
    </source>
</reference>
<proteinExistence type="predicted"/>
<feature type="region of interest" description="Disordered" evidence="2">
    <location>
        <begin position="712"/>
        <end position="732"/>
    </location>
</feature>
<feature type="signal peptide" evidence="4">
    <location>
        <begin position="1"/>
        <end position="21"/>
    </location>
</feature>
<feature type="transmembrane region" description="Helical" evidence="3">
    <location>
        <begin position="353"/>
        <end position="372"/>
    </location>
</feature>
<protein>
    <recommendedName>
        <fullName evidence="7">Tetratricopeptide repeat protein</fullName>
    </recommendedName>
</protein>
<evidence type="ECO:0000256" key="3">
    <source>
        <dbReference type="SAM" id="Phobius"/>
    </source>
</evidence>
<comment type="caution">
    <text evidence="5">The sequence shown here is derived from an EMBL/GenBank/DDBJ whole genome shotgun (WGS) entry which is preliminary data.</text>
</comment>
<keyword evidence="4" id="KW-0732">Signal</keyword>
<feature type="region of interest" description="Disordered" evidence="2">
    <location>
        <begin position="142"/>
        <end position="251"/>
    </location>
</feature>
<gene>
    <name evidence="5" type="ORF">EAH82_03385</name>
</gene>
<evidence type="ECO:0000256" key="4">
    <source>
        <dbReference type="SAM" id="SignalP"/>
    </source>
</evidence>